<dbReference type="AlphaFoldDB" id="A0A9C7PUT8"/>
<name>A0A9C7PUT8_9RHOD</name>
<dbReference type="EMBL" id="BQMJ01000017">
    <property type="protein sequence ID" value="GJQ10639.1"/>
    <property type="molecule type" value="Genomic_DNA"/>
</dbReference>
<dbReference type="OrthoDB" id="10348271at2759"/>
<reference evidence="1" key="1">
    <citation type="journal article" date="2022" name="Proc. Natl. Acad. Sci. U.S.A.">
        <title>Life cycle and functional genomics of the unicellular red alga Galdieria for elucidating algal and plant evolution and industrial use.</title>
        <authorList>
            <person name="Hirooka S."/>
            <person name="Itabashi T."/>
            <person name="Ichinose T.M."/>
            <person name="Onuma R."/>
            <person name="Fujiwara T."/>
            <person name="Yamashita S."/>
            <person name="Jong L.W."/>
            <person name="Tomita R."/>
            <person name="Iwane A.H."/>
            <person name="Miyagishima S.Y."/>
        </authorList>
    </citation>
    <scope>NUCLEOTIDE SEQUENCE</scope>
    <source>
        <strain evidence="1">NBRC 102759</strain>
    </source>
</reference>
<evidence type="ECO:0000313" key="1">
    <source>
        <dbReference type="EMBL" id="GJQ10639.1"/>
    </source>
</evidence>
<dbReference type="Proteomes" id="UP001061958">
    <property type="component" value="Unassembled WGS sequence"/>
</dbReference>
<keyword evidence="2" id="KW-1185">Reference proteome</keyword>
<reference evidence="1" key="2">
    <citation type="submission" date="2022-01" db="EMBL/GenBank/DDBJ databases">
        <authorList>
            <person name="Hirooka S."/>
            <person name="Miyagishima S.Y."/>
        </authorList>
    </citation>
    <scope>NUCLEOTIDE SEQUENCE</scope>
    <source>
        <strain evidence="1">NBRC 102759</strain>
    </source>
</reference>
<accession>A0A9C7PUT8</accession>
<organism evidence="1 2">
    <name type="scientific">Galdieria partita</name>
    <dbReference type="NCBI Taxonomy" id="83374"/>
    <lineage>
        <taxon>Eukaryota</taxon>
        <taxon>Rhodophyta</taxon>
        <taxon>Bangiophyceae</taxon>
        <taxon>Galdieriales</taxon>
        <taxon>Galdieriaceae</taxon>
        <taxon>Galdieria</taxon>
    </lineage>
</organism>
<sequence length="212" mass="24794">MEERPKHLSTVQKHLLKVFPYWSPEKYETFRKEKIGPGSNSFCGSLFRFAREPKRRRKESPFGGLVVIGEWDVWDFSKTEVEDSDRVLEELVSSSTFERLTCYSWKQHYENDTNESSRHNGFLSSAKDNEEIRTADSSCEENLAEEDAELLKAVQKFVKSSEDFRNLLSPIIWIRTTPEQNGYRESQNSKQLYVSDVFMPLENSDEKEEGEI</sequence>
<evidence type="ECO:0000313" key="2">
    <source>
        <dbReference type="Proteomes" id="UP001061958"/>
    </source>
</evidence>
<comment type="caution">
    <text evidence="1">The sequence shown here is derived from an EMBL/GenBank/DDBJ whole genome shotgun (WGS) entry which is preliminary data.</text>
</comment>
<gene>
    <name evidence="1" type="ORF">GpartN1_g2430.t1</name>
</gene>
<proteinExistence type="predicted"/>
<protein>
    <submittedName>
        <fullName evidence="1">Uncharacterized protein</fullName>
    </submittedName>
</protein>